<sequence>MCVVDTVCDCDKLIVMMRAGISDDRGASERGDGKQHHMSGANPLRARKLRECTRSFTYLRGSTRTVLVLPTITLVPTSIPAVAFVLTPFFAPAYQAQQCNPFSFCPPVSRFPYAYRVACPRPQRPQNSPFNHFIIQEPLSEIDRGAQRQTHIEAIEVQREARRQAHRQRQHRQRALRANFAVNQTEQGWQIDGETQGFDQENISIEVTDEHTLKHTC</sequence>
<dbReference type="OrthoDB" id="1431247at2759"/>
<protein>
    <submittedName>
        <fullName evidence="1">Uncharacterized protein</fullName>
    </submittedName>
</protein>
<dbReference type="AlphaFoldDB" id="A0A7U2EZ36"/>
<dbReference type="Gene3D" id="2.60.40.790">
    <property type="match status" value="1"/>
</dbReference>
<evidence type="ECO:0000313" key="1">
    <source>
        <dbReference type="EMBL" id="QRC95753.1"/>
    </source>
</evidence>
<dbReference type="EMBL" id="CP069027">
    <property type="protein sequence ID" value="QRC95753.1"/>
    <property type="molecule type" value="Genomic_DNA"/>
</dbReference>
<dbReference type="InterPro" id="IPR008978">
    <property type="entry name" value="HSP20-like_chaperone"/>
</dbReference>
<organism evidence="1 2">
    <name type="scientific">Phaeosphaeria nodorum (strain SN15 / ATCC MYA-4574 / FGSC 10173)</name>
    <name type="common">Glume blotch fungus</name>
    <name type="synonym">Parastagonospora nodorum</name>
    <dbReference type="NCBI Taxonomy" id="321614"/>
    <lineage>
        <taxon>Eukaryota</taxon>
        <taxon>Fungi</taxon>
        <taxon>Dikarya</taxon>
        <taxon>Ascomycota</taxon>
        <taxon>Pezizomycotina</taxon>
        <taxon>Dothideomycetes</taxon>
        <taxon>Pleosporomycetidae</taxon>
        <taxon>Pleosporales</taxon>
        <taxon>Pleosporineae</taxon>
        <taxon>Phaeosphaeriaceae</taxon>
        <taxon>Parastagonospora</taxon>
    </lineage>
</organism>
<name>A0A7U2EZ36_PHANO</name>
<gene>
    <name evidence="1" type="ORF">JI435_407900</name>
</gene>
<accession>A0A7U2EZ36</accession>
<dbReference type="VEuPathDB" id="FungiDB:JI435_407900"/>
<dbReference type="Proteomes" id="UP000663193">
    <property type="component" value="Chromosome 5"/>
</dbReference>
<keyword evidence="2" id="KW-1185">Reference proteome</keyword>
<evidence type="ECO:0000313" key="2">
    <source>
        <dbReference type="Proteomes" id="UP000663193"/>
    </source>
</evidence>
<proteinExistence type="predicted"/>
<reference evidence="2" key="1">
    <citation type="journal article" date="2021" name="BMC Genomics">
        <title>Chromosome-level genome assembly and manually-curated proteome of model necrotroph Parastagonospora nodorum Sn15 reveals a genome-wide trove of candidate effector homologs, and redundancy of virulence-related functions within an accessory chromosome.</title>
        <authorList>
            <person name="Bertazzoni S."/>
            <person name="Jones D.A.B."/>
            <person name="Phan H.T."/>
            <person name="Tan K.-C."/>
            <person name="Hane J.K."/>
        </authorList>
    </citation>
    <scope>NUCLEOTIDE SEQUENCE [LARGE SCALE GENOMIC DNA]</scope>
    <source>
        <strain evidence="2">SN15 / ATCC MYA-4574 / FGSC 10173)</strain>
    </source>
</reference>